<dbReference type="AlphaFoldDB" id="A0A1S4F1D6"/>
<evidence type="ECO:0000256" key="3">
    <source>
        <dbReference type="ARBA" id="ARBA00023015"/>
    </source>
</evidence>
<dbReference type="Proteomes" id="UP000682892">
    <property type="component" value="Unassembled WGS sequence"/>
</dbReference>
<evidence type="ECO:0000256" key="4">
    <source>
        <dbReference type="ARBA" id="ARBA00023159"/>
    </source>
</evidence>
<sequence length="711" mass="81212">MAKLLSYYSLCPINDVREFLGLSRDVDTGCVINTLGRNIIQVVKLSNQKLQHSWTSLDRLTSKVVYDFRSERYVAVFGNRQIRSWNRDQADINKVKKLKFFRNILELFTLDNGQVLVLYDDGTCESLESAVDTRNDDRKDPDNILTKPHIDPTKETILNVTIITLDSGDTMLAYFVKDQEGESLTLNYVLLEKESLKSTKGFHKIKLERIEQKVHLVGQSIVDGSGGPCLITIWSDKRIFSKQLVFDEEAHQSIGNFISILNMINTSQPLSMIGISRDYVAIYANNLNQDGATLLLYNVQFKVVQAKQLFKVYFNNSRFWLSENHILLAFGQTLAVVPFKISKEQLSDMVGTQRSNELRSYVDNESINEDCDFNEGFAFVGNLQTVVDEESEEEDSGPENAYQIFKSIETFEESLRKAYKSNLQVDVLRDESLPEDTIQMRLMANVDSSIGPLVFSEKFEIFVSELEKHGFCEMEITDKILPLMIESNASLDIGKCLKRYSTVSERALVSVLQYALSCNDQSKAKQSKIPDIEQLLATSEKSTIPPSNPSEEVQNLDILNCHDVKDNSQNDLLNIVLSCSFNRRVILPLVRKEIDLNAVLRLLDHLYFLLTDPVASLSETPTNCDNFDSDEKVIEWAMLLIDSHYQQIILSRDREVREKIINWMNIVKQHIDSLKELKSFAPTVLRLVENKAGNGDKRANKWYSIETVQLY</sequence>
<evidence type="ECO:0000313" key="9">
    <source>
        <dbReference type="EMBL" id="EAT46493.1"/>
    </source>
</evidence>
<dbReference type="EMBL" id="CH477239">
    <property type="protein sequence ID" value="EAT46493.1"/>
    <property type="molecule type" value="Genomic_DNA"/>
</dbReference>
<keyword evidence="5" id="KW-0804">Transcription</keyword>
<evidence type="ECO:0000259" key="7">
    <source>
        <dbReference type="Pfam" id="PF08168"/>
    </source>
</evidence>
<evidence type="ECO:0000256" key="6">
    <source>
        <dbReference type="ARBA" id="ARBA00023242"/>
    </source>
</evidence>
<evidence type="ECO:0000256" key="2">
    <source>
        <dbReference type="ARBA" id="ARBA00022552"/>
    </source>
</evidence>
<reference evidence="9" key="2">
    <citation type="journal article" date="2007" name="Science">
        <title>Genome sequence of Aedes aegypti, a major arbovirus vector.</title>
        <authorList>
            <person name="Nene V."/>
            <person name="Wortman J.R."/>
            <person name="Lawson D."/>
            <person name="Haas B."/>
            <person name="Kodira C."/>
            <person name="Tu Z.J."/>
            <person name="Loftus B."/>
            <person name="Xi Z."/>
            <person name="Megy K."/>
            <person name="Grabherr M."/>
            <person name="Ren Q."/>
            <person name="Zdobnov E.M."/>
            <person name="Lobo N.F."/>
            <person name="Campbell K.S."/>
            <person name="Brown S.E."/>
            <person name="Bonaldo M.F."/>
            <person name="Zhu J."/>
            <person name="Sinkins S.P."/>
            <person name="Hogenkamp D.G."/>
            <person name="Amedeo P."/>
            <person name="Arensburger P."/>
            <person name="Atkinson P.W."/>
            <person name="Bidwell S."/>
            <person name="Biedler J."/>
            <person name="Birney E."/>
            <person name="Bruggner R.V."/>
            <person name="Costas J."/>
            <person name="Coy M.R."/>
            <person name="Crabtree J."/>
            <person name="Crawford M."/>
            <person name="Debruyn B."/>
            <person name="Decaprio D."/>
            <person name="Eiglmeier K."/>
            <person name="Eisenstadt E."/>
            <person name="El-Dorry H."/>
            <person name="Gelbart W.M."/>
            <person name="Gomes S.L."/>
            <person name="Hammond M."/>
            <person name="Hannick L.I."/>
            <person name="Hogan J.R."/>
            <person name="Holmes M.H."/>
            <person name="Jaffe D."/>
            <person name="Johnston J.S."/>
            <person name="Kennedy R.C."/>
            <person name="Koo H."/>
            <person name="Kravitz S."/>
            <person name="Kriventseva E.V."/>
            <person name="Kulp D."/>
            <person name="Labutti K."/>
            <person name="Lee E."/>
            <person name="Li S."/>
            <person name="Lovin D.D."/>
            <person name="Mao C."/>
            <person name="Mauceli E."/>
            <person name="Menck C.F."/>
            <person name="Miller J.R."/>
            <person name="Montgomery P."/>
            <person name="Mori A."/>
            <person name="Nascimento A.L."/>
            <person name="Naveira H.F."/>
            <person name="Nusbaum C."/>
            <person name="O'leary S."/>
            <person name="Orvis J."/>
            <person name="Pertea M."/>
            <person name="Quesneville H."/>
            <person name="Reidenbach K.R."/>
            <person name="Rogers Y.H."/>
            <person name="Roth C.W."/>
            <person name="Schneider J.R."/>
            <person name="Schatz M."/>
            <person name="Shumway M."/>
            <person name="Stanke M."/>
            <person name="Stinson E.O."/>
            <person name="Tubio J.M."/>
            <person name="Vanzee J.P."/>
            <person name="Verjovski-Almeida S."/>
            <person name="Werner D."/>
            <person name="White O."/>
            <person name="Wyder S."/>
            <person name="Zeng Q."/>
            <person name="Zhao Q."/>
            <person name="Zhao Y."/>
            <person name="Hill C.A."/>
            <person name="Raikhel A.S."/>
            <person name="Soares M.B."/>
            <person name="Knudson D.L."/>
            <person name="Lee N.H."/>
            <person name="Galagan J."/>
            <person name="Salzberg S.L."/>
            <person name="Paulsen I.T."/>
            <person name="Dimopoulos G."/>
            <person name="Collins F.H."/>
            <person name="Birren B."/>
            <person name="Fraser-Liggett C.M."/>
            <person name="Severson D.W."/>
        </authorList>
    </citation>
    <scope>NUCLEOTIDE SEQUENCE [LARGE SCALE GENOMIC DNA]</scope>
    <source>
        <strain evidence="9">Liverpool</strain>
    </source>
</reference>
<keyword evidence="3" id="KW-0805">Transcription regulation</keyword>
<comment type="subcellular location">
    <subcellularLocation>
        <location evidence="1">Nucleus</location>
        <location evidence="1">Nucleolus</location>
    </subcellularLocation>
</comment>
<accession>A0A1S4F1D6</accession>
<proteinExistence type="predicted"/>
<feature type="domain" description="Nucleolar protein 11 N-terminal" evidence="7">
    <location>
        <begin position="1"/>
        <end position="340"/>
    </location>
</feature>
<dbReference type="PANTHER" id="PTHR15633:SF2">
    <property type="entry name" value="NUCLEOLAR PROTEIN 11"/>
    <property type="match status" value="1"/>
</dbReference>
<gene>
    <name evidence="9" type="ORF">AaeL_AAEL002322</name>
</gene>
<dbReference type="Pfam" id="PF20998">
    <property type="entry name" value="Nol11_C"/>
    <property type="match status" value="1"/>
</dbReference>
<protein>
    <submittedName>
        <fullName evidence="9">AAEL002322-PA</fullName>
    </submittedName>
</protein>
<evidence type="ECO:0000313" key="10">
    <source>
        <dbReference type="Proteomes" id="UP000682892"/>
    </source>
</evidence>
<reference evidence="9" key="1">
    <citation type="submission" date="2005-10" db="EMBL/GenBank/DDBJ databases">
        <authorList>
            <person name="Loftus B.J."/>
            <person name="Nene V.M."/>
            <person name="Hannick L.I."/>
            <person name="Bidwell S."/>
            <person name="Haas B."/>
            <person name="Amedeo P."/>
            <person name="Orvis J."/>
            <person name="Wortman J.R."/>
            <person name="White O.R."/>
            <person name="Salzberg S."/>
            <person name="Shumway M."/>
            <person name="Koo H."/>
            <person name="Zhao Y."/>
            <person name="Holmes M."/>
            <person name="Miller J."/>
            <person name="Schatz M."/>
            <person name="Pop M."/>
            <person name="Pai G."/>
            <person name="Utterback T."/>
            <person name="Rogers Y.-H."/>
            <person name="Kravitz S."/>
            <person name="Fraser C.M."/>
        </authorList>
    </citation>
    <scope>NUCLEOTIDE SEQUENCE</scope>
    <source>
        <strain evidence="9">Liverpool</strain>
    </source>
</reference>
<evidence type="ECO:0000256" key="5">
    <source>
        <dbReference type="ARBA" id="ARBA00023163"/>
    </source>
</evidence>
<dbReference type="InterPro" id="IPR048897">
    <property type="entry name" value="Nol11_C"/>
</dbReference>
<organism evidence="9 10">
    <name type="scientific">Aedes aegypti</name>
    <name type="common">Yellowfever mosquito</name>
    <name type="synonym">Culex aegypti</name>
    <dbReference type="NCBI Taxonomy" id="7159"/>
    <lineage>
        <taxon>Eukaryota</taxon>
        <taxon>Metazoa</taxon>
        <taxon>Ecdysozoa</taxon>
        <taxon>Arthropoda</taxon>
        <taxon>Hexapoda</taxon>
        <taxon>Insecta</taxon>
        <taxon>Pterygota</taxon>
        <taxon>Neoptera</taxon>
        <taxon>Endopterygota</taxon>
        <taxon>Diptera</taxon>
        <taxon>Nematocera</taxon>
        <taxon>Culicoidea</taxon>
        <taxon>Culicidae</taxon>
        <taxon>Culicinae</taxon>
        <taxon>Aedini</taxon>
        <taxon>Aedes</taxon>
        <taxon>Stegomyia</taxon>
    </lineage>
</organism>
<feature type="domain" description="Nucleolar protein 11 C-terminal" evidence="8">
    <location>
        <begin position="460"/>
        <end position="711"/>
    </location>
</feature>
<keyword evidence="2" id="KW-0698">rRNA processing</keyword>
<dbReference type="GO" id="GO:0030490">
    <property type="term" value="P:maturation of SSU-rRNA"/>
    <property type="evidence" value="ECO:0007669"/>
    <property type="project" value="InterPro"/>
</dbReference>
<dbReference type="GO" id="GO:0005730">
    <property type="term" value="C:nucleolus"/>
    <property type="evidence" value="ECO:0007669"/>
    <property type="project" value="UniProtKB-SubCell"/>
</dbReference>
<dbReference type="InterPro" id="IPR012584">
    <property type="entry name" value="NOL11_N"/>
</dbReference>
<dbReference type="OMA" id="IPYNCEV"/>
<dbReference type="OrthoDB" id="6502630at2759"/>
<dbReference type="HOGENOM" id="CLU_026261_0_0_1"/>
<dbReference type="PANTHER" id="PTHR15633">
    <property type="entry name" value="NUCLEOLAR PROTEIN 11"/>
    <property type="match status" value="1"/>
</dbReference>
<dbReference type="InterPro" id="IPR042859">
    <property type="entry name" value="NOL11"/>
</dbReference>
<keyword evidence="4" id="KW-0010">Activator</keyword>
<dbReference type="GO" id="GO:0003723">
    <property type="term" value="F:RNA binding"/>
    <property type="evidence" value="ECO:0007669"/>
    <property type="project" value="TreeGrafter"/>
</dbReference>
<dbReference type="KEGG" id="aag:5574346"/>
<evidence type="ECO:0000256" key="1">
    <source>
        <dbReference type="ARBA" id="ARBA00004604"/>
    </source>
</evidence>
<reference evidence="9" key="3">
    <citation type="submission" date="2012-09" db="EMBL/GenBank/DDBJ databases">
        <authorList>
            <consortium name="VectorBase"/>
        </authorList>
    </citation>
    <scope>NUCLEOTIDE SEQUENCE</scope>
    <source>
        <strain evidence="9">Liverpool</strain>
    </source>
</reference>
<dbReference type="Pfam" id="PF08168">
    <property type="entry name" value="NOL11_N"/>
    <property type="match status" value="1"/>
</dbReference>
<keyword evidence="6" id="KW-0539">Nucleus</keyword>
<name>A0A1S4F1D6_AEDAE</name>
<evidence type="ECO:0000259" key="8">
    <source>
        <dbReference type="Pfam" id="PF20998"/>
    </source>
</evidence>